<dbReference type="CDD" id="cd04301">
    <property type="entry name" value="NAT_SF"/>
    <property type="match status" value="1"/>
</dbReference>
<dbReference type="EMBL" id="JAPDIA010000001">
    <property type="protein sequence ID" value="MDG0808076.1"/>
    <property type="molecule type" value="Genomic_DNA"/>
</dbReference>
<proteinExistence type="predicted"/>
<comment type="caution">
    <text evidence="2">The sequence shown here is derived from an EMBL/GenBank/DDBJ whole genome shotgun (WGS) entry which is preliminary data.</text>
</comment>
<reference evidence="2" key="1">
    <citation type="submission" date="2022-10" db="EMBL/GenBank/DDBJ databases">
        <title>Comparative genomic analysis of Cohnella hashimotonis sp. nov., isolated from the International Space Station.</title>
        <authorList>
            <person name="Simpson A."/>
            <person name="Venkateswaran K."/>
        </authorList>
    </citation>
    <scope>NUCLEOTIDE SEQUENCE</scope>
    <source>
        <strain evidence="2">DSM 28161</strain>
    </source>
</reference>
<dbReference type="AlphaFoldDB" id="A0A9X4QRB3"/>
<dbReference type="Gene3D" id="3.40.630.30">
    <property type="match status" value="1"/>
</dbReference>
<dbReference type="SUPFAM" id="SSF55729">
    <property type="entry name" value="Acyl-CoA N-acyltransferases (Nat)"/>
    <property type="match status" value="1"/>
</dbReference>
<gene>
    <name evidence="2" type="ORF">OMP40_00560</name>
    <name evidence="3" type="ORF">OMP40_00620</name>
</gene>
<evidence type="ECO:0000313" key="2">
    <source>
        <dbReference type="EMBL" id="MDG0808064.1"/>
    </source>
</evidence>
<dbReference type="PROSITE" id="PS51186">
    <property type="entry name" value="GNAT"/>
    <property type="match status" value="1"/>
</dbReference>
<feature type="domain" description="N-acetyltransferase" evidence="1">
    <location>
        <begin position="3"/>
        <end position="151"/>
    </location>
</feature>
<keyword evidence="4" id="KW-1185">Reference proteome</keyword>
<dbReference type="Proteomes" id="UP001153404">
    <property type="component" value="Unassembled WGS sequence"/>
</dbReference>
<dbReference type="InterPro" id="IPR016181">
    <property type="entry name" value="Acyl_CoA_acyltransferase"/>
</dbReference>
<dbReference type="InterPro" id="IPR000182">
    <property type="entry name" value="GNAT_dom"/>
</dbReference>
<evidence type="ECO:0000259" key="1">
    <source>
        <dbReference type="PROSITE" id="PS51186"/>
    </source>
</evidence>
<protein>
    <submittedName>
        <fullName evidence="2">GNAT family N-acetyltransferase</fullName>
    </submittedName>
</protein>
<organism evidence="2 4">
    <name type="scientific">Cohnella rhizosphaerae</name>
    <dbReference type="NCBI Taxonomy" id="1457232"/>
    <lineage>
        <taxon>Bacteria</taxon>
        <taxon>Bacillati</taxon>
        <taxon>Bacillota</taxon>
        <taxon>Bacilli</taxon>
        <taxon>Bacillales</taxon>
        <taxon>Paenibacillaceae</taxon>
        <taxon>Cohnella</taxon>
    </lineage>
</organism>
<dbReference type="RefSeq" id="WP_277528283.1">
    <property type="nucleotide sequence ID" value="NZ_JAPDIA010000001.1"/>
</dbReference>
<accession>A0A9X4QRB3</accession>
<evidence type="ECO:0000313" key="3">
    <source>
        <dbReference type="EMBL" id="MDG0808076.1"/>
    </source>
</evidence>
<sequence length="151" mass="17811">MVLALKSATTNDVEIIAKMNFQLIEDEGSTNPMNITQLQDRMLNWLSHGWDADLLVFQEKIVGYAVYKFQMNSFDDTKKEVYIRQYFIKREERNRGYGLKGIALLKQERFTEVKSMIIDVLESNPRGKQFWEKAGFRPYYTNMKCSQNECK</sequence>
<dbReference type="Pfam" id="PF00583">
    <property type="entry name" value="Acetyltransf_1"/>
    <property type="match status" value="1"/>
</dbReference>
<dbReference type="EMBL" id="JAPDIA010000001">
    <property type="protein sequence ID" value="MDG0808064.1"/>
    <property type="molecule type" value="Genomic_DNA"/>
</dbReference>
<evidence type="ECO:0000313" key="4">
    <source>
        <dbReference type="Proteomes" id="UP001153404"/>
    </source>
</evidence>
<dbReference type="GO" id="GO:0016747">
    <property type="term" value="F:acyltransferase activity, transferring groups other than amino-acyl groups"/>
    <property type="evidence" value="ECO:0007669"/>
    <property type="project" value="InterPro"/>
</dbReference>
<name>A0A9X4QRB3_9BACL</name>